<keyword evidence="2" id="KW-0472">Membrane</keyword>
<organism evidence="3 4">
    <name type="scientific">Blastococcus colisei</name>
    <dbReference type="NCBI Taxonomy" id="1564162"/>
    <lineage>
        <taxon>Bacteria</taxon>
        <taxon>Bacillati</taxon>
        <taxon>Actinomycetota</taxon>
        <taxon>Actinomycetes</taxon>
        <taxon>Geodermatophilales</taxon>
        <taxon>Geodermatophilaceae</taxon>
        <taxon>Blastococcus</taxon>
    </lineage>
</organism>
<dbReference type="RefSeq" id="WP_170182292.1">
    <property type="nucleotide sequence ID" value="NZ_VFQE01000001.1"/>
</dbReference>
<evidence type="ECO:0000256" key="2">
    <source>
        <dbReference type="SAM" id="Phobius"/>
    </source>
</evidence>
<name>A0A543PAG6_9ACTN</name>
<evidence type="ECO:0000256" key="1">
    <source>
        <dbReference type="SAM" id="MobiDB-lite"/>
    </source>
</evidence>
<protein>
    <submittedName>
        <fullName evidence="3">Uncharacterized protein</fullName>
    </submittedName>
</protein>
<sequence>MTSGQSGPYGDPGEQGQGGPPQGWNPPPSQPPYGQPPQGQPPYGQPPYGQPSQGQPPYGEQYPGYAPAPSAPTGYGAPTPMERPTTVRVGIGALVASLVLGLIQSIVTFSDMEGLIEQSMLESTDAAITEDLVRTGIVIGVVITLIILGLQALFIWFAWQGRNWARIVIWVLGGLSVLFGLLGLGAGTGQSTGFLTSLGWFSLILTAVGIVALALKPSNEWYRYRGWQRANGQG</sequence>
<dbReference type="AlphaFoldDB" id="A0A543PAG6"/>
<keyword evidence="4" id="KW-1185">Reference proteome</keyword>
<dbReference type="EMBL" id="VFQE01000001">
    <property type="protein sequence ID" value="TQN41071.1"/>
    <property type="molecule type" value="Genomic_DNA"/>
</dbReference>
<feature type="transmembrane region" description="Helical" evidence="2">
    <location>
        <begin position="89"/>
        <end position="112"/>
    </location>
</feature>
<accession>A0A543PAG6</accession>
<feature type="compositionally biased region" description="Low complexity" evidence="1">
    <location>
        <begin position="50"/>
        <end position="68"/>
    </location>
</feature>
<gene>
    <name evidence="3" type="ORF">FHU33_0425</name>
</gene>
<feature type="transmembrane region" description="Helical" evidence="2">
    <location>
        <begin position="198"/>
        <end position="215"/>
    </location>
</feature>
<feature type="transmembrane region" description="Helical" evidence="2">
    <location>
        <begin position="167"/>
        <end position="186"/>
    </location>
</feature>
<keyword evidence="2" id="KW-0812">Transmembrane</keyword>
<dbReference type="Proteomes" id="UP000319865">
    <property type="component" value="Unassembled WGS sequence"/>
</dbReference>
<reference evidence="3 4" key="1">
    <citation type="submission" date="2019-06" db="EMBL/GenBank/DDBJ databases">
        <title>Sequencing the genomes of 1000 actinobacteria strains.</title>
        <authorList>
            <person name="Klenk H.-P."/>
        </authorList>
    </citation>
    <scope>NUCLEOTIDE SEQUENCE [LARGE SCALE GENOMIC DNA]</scope>
    <source>
        <strain evidence="3 4">DSM 46837</strain>
    </source>
</reference>
<comment type="caution">
    <text evidence="3">The sequence shown here is derived from an EMBL/GenBank/DDBJ whole genome shotgun (WGS) entry which is preliminary data.</text>
</comment>
<keyword evidence="2" id="KW-1133">Transmembrane helix</keyword>
<feature type="compositionally biased region" description="Pro residues" evidence="1">
    <location>
        <begin position="23"/>
        <end position="49"/>
    </location>
</feature>
<evidence type="ECO:0000313" key="3">
    <source>
        <dbReference type="EMBL" id="TQN41071.1"/>
    </source>
</evidence>
<feature type="region of interest" description="Disordered" evidence="1">
    <location>
        <begin position="1"/>
        <end position="81"/>
    </location>
</feature>
<feature type="transmembrane region" description="Helical" evidence="2">
    <location>
        <begin position="132"/>
        <end position="155"/>
    </location>
</feature>
<proteinExistence type="predicted"/>
<evidence type="ECO:0000313" key="4">
    <source>
        <dbReference type="Proteomes" id="UP000319865"/>
    </source>
</evidence>